<dbReference type="EMBL" id="AGVY01000017">
    <property type="protein sequence ID" value="EHN07502.1"/>
    <property type="molecule type" value="Genomic_DNA"/>
</dbReference>
<keyword evidence="1" id="KW-0472">Membrane</keyword>
<evidence type="ECO:0000313" key="3">
    <source>
        <dbReference type="Proteomes" id="UP000009009"/>
    </source>
</evidence>
<dbReference type="AlphaFoldDB" id="H0GFD6"/>
<sequence>MWETEFSMSYGNLAEWLRRKIRNLLGFARAGSSPAVVVIFLFFSISLVRQIEAVEETITFPKWVKARVLGKKEKFGQNSKDRFLIFFQVEKAYALFLEAFSSYCSY</sequence>
<dbReference type="Proteomes" id="UP000009009">
    <property type="component" value="Unassembled WGS sequence"/>
</dbReference>
<feature type="transmembrane region" description="Helical" evidence="1">
    <location>
        <begin position="27"/>
        <end position="48"/>
    </location>
</feature>
<dbReference type="HOGENOM" id="CLU_2224716_0_0_1"/>
<proteinExistence type="predicted"/>
<dbReference type="OrthoDB" id="4093357at2759"/>
<evidence type="ECO:0000313" key="2">
    <source>
        <dbReference type="EMBL" id="EHN07502.1"/>
    </source>
</evidence>
<keyword evidence="1" id="KW-0812">Transmembrane</keyword>
<organism evidence="2 3">
    <name type="scientific">Saccharomyces cerevisiae x Saccharomyces kudriavzevii (strain VIN7)</name>
    <name type="common">Yeast</name>
    <dbReference type="NCBI Taxonomy" id="1095631"/>
    <lineage>
        <taxon>Eukaryota</taxon>
        <taxon>Fungi</taxon>
        <taxon>Dikarya</taxon>
        <taxon>Ascomycota</taxon>
        <taxon>Saccharomycotina</taxon>
        <taxon>Saccharomycetes</taxon>
        <taxon>Saccharomycetales</taxon>
        <taxon>Saccharomycetaceae</taxon>
        <taxon>Saccharomyces</taxon>
    </lineage>
</organism>
<gene>
    <name evidence="2" type="ORF">VIN7_1257</name>
</gene>
<name>H0GFD6_SACCK</name>
<protein>
    <submittedName>
        <fullName evidence="2">Uncharacterized protein</fullName>
    </submittedName>
</protein>
<reference evidence="2 3" key="1">
    <citation type="journal article" date="2012" name="FEMS Yeast Res.">
        <title>The genome sequence of the wine yeast VIN7 reveals an allotriploid hybrid genome with Saccharomyces cerevisiae and Saccharomyces kudriavzevii origins.</title>
        <authorList>
            <person name="Borneman A.R."/>
            <person name="Desany B.A."/>
            <person name="Riches D."/>
            <person name="Affourtit J.P."/>
            <person name="Forgan A.H."/>
            <person name="Pretorius I.S."/>
            <person name="Egholm M."/>
            <person name="Chambers P.J."/>
        </authorList>
    </citation>
    <scope>NUCLEOTIDE SEQUENCE [LARGE SCALE GENOMIC DNA]</scope>
    <source>
        <strain evidence="2 3">VIN7</strain>
    </source>
</reference>
<comment type="caution">
    <text evidence="2">The sequence shown here is derived from an EMBL/GenBank/DDBJ whole genome shotgun (WGS) entry which is preliminary data.</text>
</comment>
<evidence type="ECO:0000256" key="1">
    <source>
        <dbReference type="SAM" id="Phobius"/>
    </source>
</evidence>
<keyword evidence="1" id="KW-1133">Transmembrane helix</keyword>
<keyword evidence="3" id="KW-1185">Reference proteome</keyword>
<accession>H0GFD6</accession>